<dbReference type="Pfam" id="PF03653">
    <property type="entry name" value="UPF0093"/>
    <property type="match status" value="1"/>
</dbReference>
<feature type="transmembrane region" description="Helical" evidence="14">
    <location>
        <begin position="130"/>
        <end position="148"/>
    </location>
</feature>
<dbReference type="EC" id="1.3.99.-" evidence="14 15"/>
<keyword evidence="12 14" id="KW-0472">Membrane</keyword>
<comment type="subcellular location">
    <subcellularLocation>
        <location evidence="1 14">Cell membrane</location>
        <topology evidence="1 14">Multi-pass membrane protein</topology>
    </subcellularLocation>
</comment>
<keyword evidence="8 14" id="KW-0479">Metal-binding</keyword>
<keyword evidence="5 14" id="KW-1003">Cell membrane</keyword>
<dbReference type="GO" id="GO:0005886">
    <property type="term" value="C:plasma membrane"/>
    <property type="evidence" value="ECO:0007669"/>
    <property type="project" value="UniProtKB-SubCell"/>
</dbReference>
<evidence type="ECO:0000313" key="17">
    <source>
        <dbReference type="Proteomes" id="UP000218784"/>
    </source>
</evidence>
<dbReference type="GO" id="GO:0006782">
    <property type="term" value="P:protoporphyrinogen IX biosynthetic process"/>
    <property type="evidence" value="ECO:0007669"/>
    <property type="project" value="UniProtKB-UniRule"/>
</dbReference>
<sequence length="151" mass="16505">MAGFLGATYDWVKAAHVIFVIFWMAGLFMLPRYLVYHQEGMGDPAEAARWVDRETKLRHIILTPAMIVAWVLGLALAFNAGIADGVPGLGWLHAKLALVLLLSAYHGWAVGYAKKLARGQATVANRTLRMLNEVPAIGAVLIVVLVIVKPF</sequence>
<comment type="catalytic activity">
    <reaction evidence="13 14 15">
        <text>protoporphyrinogen IX + 3 A = protoporphyrin IX + 3 AH2</text>
        <dbReference type="Rhea" id="RHEA:62000"/>
        <dbReference type="ChEBI" id="CHEBI:13193"/>
        <dbReference type="ChEBI" id="CHEBI:17499"/>
        <dbReference type="ChEBI" id="CHEBI:57306"/>
        <dbReference type="ChEBI" id="CHEBI:57307"/>
    </reaction>
</comment>
<evidence type="ECO:0000256" key="14">
    <source>
        <dbReference type="HAMAP-Rule" id="MF_02239"/>
    </source>
</evidence>
<evidence type="ECO:0000256" key="5">
    <source>
        <dbReference type="ARBA" id="ARBA00022475"/>
    </source>
</evidence>
<evidence type="ECO:0000256" key="2">
    <source>
        <dbReference type="ARBA" id="ARBA00005073"/>
    </source>
</evidence>
<comment type="cofactor">
    <cofactor evidence="14 15">
        <name>heme b</name>
        <dbReference type="ChEBI" id="CHEBI:60344"/>
    </cofactor>
    <text evidence="14 15">Binds 1 heme b (iron(II)-protoporphyrin IX) group per subunit.</text>
</comment>
<keyword evidence="10 14" id="KW-0560">Oxidoreductase</keyword>
<keyword evidence="11 14" id="KW-0408">Iron</keyword>
<feature type="transmembrane region" description="Helical" evidence="14">
    <location>
        <begin position="14"/>
        <end position="36"/>
    </location>
</feature>
<dbReference type="HAMAP" id="MF_02239">
    <property type="entry name" value="HemJ"/>
    <property type="match status" value="1"/>
</dbReference>
<evidence type="ECO:0000256" key="6">
    <source>
        <dbReference type="ARBA" id="ARBA00022617"/>
    </source>
</evidence>
<dbReference type="GO" id="GO:0070818">
    <property type="term" value="F:protoporphyrinogen oxidase activity"/>
    <property type="evidence" value="ECO:0007669"/>
    <property type="project" value="UniProtKB-UniRule"/>
</dbReference>
<feature type="binding site" description="axial binding residue" evidence="14">
    <location>
        <position position="95"/>
    </location>
    <ligand>
        <name>heme</name>
        <dbReference type="ChEBI" id="CHEBI:30413"/>
    </ligand>
    <ligandPart>
        <name>Fe</name>
        <dbReference type="ChEBI" id="CHEBI:18248"/>
    </ligandPart>
</feature>
<comment type="subunit">
    <text evidence="14">Homodimer.</text>
</comment>
<proteinExistence type="inferred from homology"/>
<dbReference type="Proteomes" id="UP000218784">
    <property type="component" value="Unassembled WGS sequence"/>
</dbReference>
<comment type="function">
    <text evidence="14 15">Catalyzes the oxidation of protoporphyrinogen IX to protoporphyrin IX.</text>
</comment>
<keyword evidence="7 14" id="KW-0812">Transmembrane</keyword>
<comment type="caution">
    <text evidence="16">The sequence shown here is derived from an EMBL/GenBank/DDBJ whole genome shotgun (WGS) entry which is preliminary data.</text>
</comment>
<evidence type="ECO:0000256" key="8">
    <source>
        <dbReference type="ARBA" id="ARBA00022723"/>
    </source>
</evidence>
<evidence type="ECO:0000256" key="7">
    <source>
        <dbReference type="ARBA" id="ARBA00022692"/>
    </source>
</evidence>
<dbReference type="PANTHER" id="PTHR40255">
    <property type="entry name" value="UPF0093 MEMBRANE PROTEIN SLR1790"/>
    <property type="match status" value="1"/>
</dbReference>
<evidence type="ECO:0000313" key="16">
    <source>
        <dbReference type="EMBL" id="PCG09325.1"/>
    </source>
</evidence>
<gene>
    <name evidence="16" type="ORF">COA17_09240</name>
</gene>
<reference evidence="16 17" key="1">
    <citation type="submission" date="2017-09" db="EMBL/GenBank/DDBJ databases">
        <title>Sphingomonas ginsenosidimutans KACC 14949, whole genome shotgun sequence.</title>
        <authorList>
            <person name="Feng G."/>
            <person name="Zhu H."/>
        </authorList>
    </citation>
    <scope>NUCLEOTIDE SEQUENCE [LARGE SCALE GENOMIC DNA]</scope>
    <source>
        <strain evidence="16 17">KACC 14949</strain>
    </source>
</reference>
<comment type="pathway">
    <text evidence="2 14 15">Porphyrin-containing compound metabolism; protoporphyrin-IX biosynthesis; protoporphyrin-IX from protoporphyrinogen-IX: step 1/1.</text>
</comment>
<dbReference type="InterPro" id="IPR005265">
    <property type="entry name" value="HemJ-like"/>
</dbReference>
<dbReference type="AlphaFoldDB" id="A0A2A4I069"/>
<evidence type="ECO:0000256" key="13">
    <source>
        <dbReference type="ARBA" id="ARBA00048390"/>
    </source>
</evidence>
<feature type="transmembrane region" description="Helical" evidence="14">
    <location>
        <begin position="90"/>
        <end position="109"/>
    </location>
</feature>
<dbReference type="RefSeq" id="WP_096612244.1">
    <property type="nucleotide sequence ID" value="NZ_NWVD01000003.1"/>
</dbReference>
<dbReference type="UniPathway" id="UPA00251">
    <property type="reaction ID" value="UER00324"/>
</dbReference>
<comment type="similarity">
    <text evidence="3 14 15">Belongs to the HemJ family.</text>
</comment>
<evidence type="ECO:0000256" key="10">
    <source>
        <dbReference type="ARBA" id="ARBA00023002"/>
    </source>
</evidence>
<organism evidence="16 17">
    <name type="scientific">Sphingomonas ginsenosidimutans</name>
    <dbReference type="NCBI Taxonomy" id="862134"/>
    <lineage>
        <taxon>Bacteria</taxon>
        <taxon>Pseudomonadati</taxon>
        <taxon>Pseudomonadota</taxon>
        <taxon>Alphaproteobacteria</taxon>
        <taxon>Sphingomonadales</taxon>
        <taxon>Sphingomonadaceae</taxon>
        <taxon>Sphingomonas</taxon>
    </lineage>
</organism>
<protein>
    <recommendedName>
        <fullName evidence="4 14">Protoporphyrinogen IX oxidase</fullName>
        <shortName evidence="14">PPO</shortName>
        <ecNumber evidence="14 15">1.3.99.-</ecNumber>
    </recommendedName>
</protein>
<keyword evidence="9 14" id="KW-1133">Transmembrane helix</keyword>
<evidence type="ECO:0000256" key="12">
    <source>
        <dbReference type="ARBA" id="ARBA00023136"/>
    </source>
</evidence>
<feature type="binding site" description="axial binding residue" evidence="14">
    <location>
        <position position="16"/>
    </location>
    <ligand>
        <name>heme</name>
        <dbReference type="ChEBI" id="CHEBI:30413"/>
    </ligand>
    <ligandPart>
        <name>Fe</name>
        <dbReference type="ChEBI" id="CHEBI:18248"/>
    </ligandPart>
</feature>
<keyword evidence="17" id="KW-1185">Reference proteome</keyword>
<feature type="transmembrane region" description="Helical" evidence="14">
    <location>
        <begin position="57"/>
        <end position="78"/>
    </location>
</feature>
<evidence type="ECO:0000256" key="3">
    <source>
        <dbReference type="ARBA" id="ARBA00006501"/>
    </source>
</evidence>
<evidence type="ECO:0000256" key="9">
    <source>
        <dbReference type="ARBA" id="ARBA00022989"/>
    </source>
</evidence>
<evidence type="ECO:0000256" key="11">
    <source>
        <dbReference type="ARBA" id="ARBA00023004"/>
    </source>
</evidence>
<evidence type="ECO:0000256" key="1">
    <source>
        <dbReference type="ARBA" id="ARBA00004651"/>
    </source>
</evidence>
<dbReference type="EMBL" id="NWVD01000003">
    <property type="protein sequence ID" value="PCG09325.1"/>
    <property type="molecule type" value="Genomic_DNA"/>
</dbReference>
<evidence type="ECO:0000256" key="15">
    <source>
        <dbReference type="PIRNR" id="PIRNR004638"/>
    </source>
</evidence>
<accession>A0A2A4I069</accession>
<evidence type="ECO:0000256" key="4">
    <source>
        <dbReference type="ARBA" id="ARBA00017504"/>
    </source>
</evidence>
<keyword evidence="6 14" id="KW-0349">Heme</keyword>
<dbReference type="GO" id="GO:0046872">
    <property type="term" value="F:metal ion binding"/>
    <property type="evidence" value="ECO:0007669"/>
    <property type="project" value="UniProtKB-UniRule"/>
</dbReference>
<name>A0A2A4I069_9SPHN</name>
<dbReference type="PANTHER" id="PTHR40255:SF1">
    <property type="entry name" value="PROTOPORPHYRINOGEN IX OXIDASE"/>
    <property type="match status" value="1"/>
</dbReference>
<dbReference type="PIRSF" id="PIRSF004638">
    <property type="entry name" value="UCP004638"/>
    <property type="match status" value="1"/>
</dbReference>